<organism evidence="2 3">
    <name type="scientific">Araneus ventricosus</name>
    <name type="common">Orbweaver spider</name>
    <name type="synonym">Epeira ventricosa</name>
    <dbReference type="NCBI Taxonomy" id="182803"/>
    <lineage>
        <taxon>Eukaryota</taxon>
        <taxon>Metazoa</taxon>
        <taxon>Ecdysozoa</taxon>
        <taxon>Arthropoda</taxon>
        <taxon>Chelicerata</taxon>
        <taxon>Arachnida</taxon>
        <taxon>Araneae</taxon>
        <taxon>Araneomorphae</taxon>
        <taxon>Entelegynae</taxon>
        <taxon>Araneoidea</taxon>
        <taxon>Araneidae</taxon>
        <taxon>Araneus</taxon>
    </lineage>
</organism>
<accession>A0A4Y2P3T6</accession>
<gene>
    <name evidence="2" type="ORF">AVEN_271453_1</name>
</gene>
<dbReference type="AlphaFoldDB" id="A0A4Y2P3T6"/>
<feature type="region of interest" description="Disordered" evidence="1">
    <location>
        <begin position="62"/>
        <end position="93"/>
    </location>
</feature>
<evidence type="ECO:0000313" key="2">
    <source>
        <dbReference type="EMBL" id="GBN46001.1"/>
    </source>
</evidence>
<keyword evidence="3" id="KW-1185">Reference proteome</keyword>
<sequence length="106" mass="12161">MRGIWRPSTLRKFLSSYVIFSFYETKCRKYSTLVENLPLNKLSIIIITKLISFLSENENLIKQQPDATDSDPEISPSPRLQTDGARPSRGSIPRTLISLLTSFQRQ</sequence>
<evidence type="ECO:0000313" key="3">
    <source>
        <dbReference type="Proteomes" id="UP000499080"/>
    </source>
</evidence>
<protein>
    <submittedName>
        <fullName evidence="2">Uncharacterized protein</fullName>
    </submittedName>
</protein>
<proteinExistence type="predicted"/>
<name>A0A4Y2P3T6_ARAVE</name>
<dbReference type="EMBL" id="BGPR01010406">
    <property type="protein sequence ID" value="GBN46001.1"/>
    <property type="molecule type" value="Genomic_DNA"/>
</dbReference>
<evidence type="ECO:0000256" key="1">
    <source>
        <dbReference type="SAM" id="MobiDB-lite"/>
    </source>
</evidence>
<dbReference type="Proteomes" id="UP000499080">
    <property type="component" value="Unassembled WGS sequence"/>
</dbReference>
<reference evidence="2 3" key="1">
    <citation type="journal article" date="2019" name="Sci. Rep.">
        <title>Orb-weaving spider Araneus ventricosus genome elucidates the spidroin gene catalogue.</title>
        <authorList>
            <person name="Kono N."/>
            <person name="Nakamura H."/>
            <person name="Ohtoshi R."/>
            <person name="Moran D.A.P."/>
            <person name="Shinohara A."/>
            <person name="Yoshida Y."/>
            <person name="Fujiwara M."/>
            <person name="Mori M."/>
            <person name="Tomita M."/>
            <person name="Arakawa K."/>
        </authorList>
    </citation>
    <scope>NUCLEOTIDE SEQUENCE [LARGE SCALE GENOMIC DNA]</scope>
</reference>
<comment type="caution">
    <text evidence="2">The sequence shown here is derived from an EMBL/GenBank/DDBJ whole genome shotgun (WGS) entry which is preliminary data.</text>
</comment>